<feature type="region of interest" description="Disordered" evidence="1">
    <location>
        <begin position="59"/>
        <end position="120"/>
    </location>
</feature>
<evidence type="ECO:0008006" key="4">
    <source>
        <dbReference type="Google" id="ProtNLM"/>
    </source>
</evidence>
<evidence type="ECO:0000313" key="3">
    <source>
        <dbReference type="Proteomes" id="UP000697127"/>
    </source>
</evidence>
<proteinExistence type="predicted"/>
<feature type="compositionally biased region" description="Low complexity" evidence="1">
    <location>
        <begin position="19"/>
        <end position="37"/>
    </location>
</feature>
<reference evidence="2" key="1">
    <citation type="submission" date="2020-11" db="EMBL/GenBank/DDBJ databases">
        <title>Kefir isolates.</title>
        <authorList>
            <person name="Marcisauskas S."/>
            <person name="Kim Y."/>
            <person name="Blasche S."/>
        </authorList>
    </citation>
    <scope>NUCLEOTIDE SEQUENCE</scope>
    <source>
        <strain evidence="2">Olga-1</strain>
    </source>
</reference>
<feature type="compositionally biased region" description="Basic and acidic residues" evidence="1">
    <location>
        <begin position="59"/>
        <end position="110"/>
    </location>
</feature>
<evidence type="ECO:0000313" key="2">
    <source>
        <dbReference type="EMBL" id="KAG0690070.1"/>
    </source>
</evidence>
<evidence type="ECO:0000256" key="1">
    <source>
        <dbReference type="SAM" id="MobiDB-lite"/>
    </source>
</evidence>
<dbReference type="AlphaFoldDB" id="A0A9P6WN68"/>
<keyword evidence="3" id="KW-1185">Reference proteome</keyword>
<organism evidence="2 3">
    <name type="scientific">Pichia californica</name>
    <dbReference type="NCBI Taxonomy" id="460514"/>
    <lineage>
        <taxon>Eukaryota</taxon>
        <taxon>Fungi</taxon>
        <taxon>Dikarya</taxon>
        <taxon>Ascomycota</taxon>
        <taxon>Saccharomycotina</taxon>
        <taxon>Pichiomycetes</taxon>
        <taxon>Pichiales</taxon>
        <taxon>Pichiaceae</taxon>
        <taxon>Pichia</taxon>
    </lineage>
</organism>
<name>A0A9P6WN68_9ASCO</name>
<accession>A0A9P6WN68</accession>
<dbReference type="InterPro" id="IPR018814">
    <property type="entry name" value="DUF5427"/>
</dbReference>
<protein>
    <recommendedName>
        <fullName evidence="4">Maintenance of telomere capping protein 1</fullName>
    </recommendedName>
</protein>
<dbReference type="Pfam" id="PF10310">
    <property type="entry name" value="DUF5427"/>
    <property type="match status" value="1"/>
</dbReference>
<feature type="region of interest" description="Disordered" evidence="1">
    <location>
        <begin position="17"/>
        <end position="46"/>
    </location>
</feature>
<dbReference type="PANTHER" id="PTHR28265:SF1">
    <property type="entry name" value="MAINTENANCE OF TELOMERE CAPPING PROTEIN 1"/>
    <property type="match status" value="1"/>
</dbReference>
<dbReference type="Proteomes" id="UP000697127">
    <property type="component" value="Unassembled WGS sequence"/>
</dbReference>
<sequence length="499" mass="55021">MPPSTDEKEIFDFLDSLPTDTNSAVNSTNTATTTNATIGTKDSNLSSETNALDFLDELEGKKTSVKKEVSNSKEKPTKEEAIKEEAIKEEAIKEEPIKEENKDQQHKHVEPPLINNEPVNDPITSIASWWSSTGSSKVSSQLTSLWGTAQSIGEQAQKQAEDAIKKAREQSIEDNIRTAFKELGISGVRENINDMLTEEQRAELMKLPVPDAKKALESLNSGLNLGLSFVEGTLNEAITRINALNNKDEIIEIIVVHDMKNFIGLTDMIKLSFEDVMSQQVDGSIDVNVYESGTIKPSTSSTNESIESNNIGEENRIIFSLFNGKGSDAEKLVMANIENEIKRRTKKKDNLTNETVTSDSSVASTSAASTSEGDIDESSSTVNEKKLVKKTTIYISLLAWTSNKDNTVINSKEVVIDSHSSSSFTISCVLKDESHGISINSQSQPLPLKWGQWIEGNFEDGEKEEDIDPGEWVIEWIKNTVANVIGVTSQTYILKRMGY</sequence>
<feature type="region of interest" description="Disordered" evidence="1">
    <location>
        <begin position="346"/>
        <end position="382"/>
    </location>
</feature>
<gene>
    <name evidence="2" type="ORF">C6P40_003896</name>
</gene>
<feature type="compositionally biased region" description="Low complexity" evidence="1">
    <location>
        <begin position="355"/>
        <end position="371"/>
    </location>
</feature>
<dbReference type="PANTHER" id="PTHR28265">
    <property type="entry name" value="MAINTENANCE OF TELOMERE CAPPING PROTEIN 1"/>
    <property type="match status" value="1"/>
</dbReference>
<dbReference type="EMBL" id="PUHW01000047">
    <property type="protein sequence ID" value="KAG0690070.1"/>
    <property type="molecule type" value="Genomic_DNA"/>
</dbReference>
<comment type="caution">
    <text evidence="2">The sequence shown here is derived from an EMBL/GenBank/DDBJ whole genome shotgun (WGS) entry which is preliminary data.</text>
</comment>